<reference evidence="4 5" key="1">
    <citation type="submission" date="2019-02" db="EMBL/GenBank/DDBJ databases">
        <title>Genome sequencing of the rare red list fungi Phlebia centrifuga.</title>
        <authorList>
            <person name="Buettner E."/>
            <person name="Kellner H."/>
        </authorList>
    </citation>
    <scope>NUCLEOTIDE SEQUENCE [LARGE SCALE GENOMIC DNA]</scope>
    <source>
        <strain evidence="4 5">DSM 108282</strain>
    </source>
</reference>
<proteinExistence type="predicted"/>
<evidence type="ECO:0000313" key="5">
    <source>
        <dbReference type="Proteomes" id="UP000309038"/>
    </source>
</evidence>
<dbReference type="PROSITE" id="PS00028">
    <property type="entry name" value="ZINC_FINGER_C2H2_1"/>
    <property type="match status" value="2"/>
</dbReference>
<accession>A0A4S4KF33</accession>
<keyword evidence="1" id="KW-0479">Metal-binding</keyword>
<dbReference type="InterPro" id="IPR013087">
    <property type="entry name" value="Znf_C2H2_type"/>
</dbReference>
<dbReference type="SMART" id="SM00355">
    <property type="entry name" value="ZnF_C2H2"/>
    <property type="match status" value="2"/>
</dbReference>
<protein>
    <recommendedName>
        <fullName evidence="3">C2H2-type domain-containing protein</fullName>
    </recommendedName>
</protein>
<feature type="region of interest" description="Disordered" evidence="2">
    <location>
        <begin position="366"/>
        <end position="401"/>
    </location>
</feature>
<evidence type="ECO:0000256" key="1">
    <source>
        <dbReference type="PROSITE-ProRule" id="PRU00042"/>
    </source>
</evidence>
<feature type="region of interest" description="Disordered" evidence="2">
    <location>
        <begin position="128"/>
        <end position="178"/>
    </location>
</feature>
<keyword evidence="5" id="KW-1185">Reference proteome</keyword>
<gene>
    <name evidence="4" type="ORF">EW026_g5135</name>
</gene>
<feature type="compositionally biased region" description="Acidic residues" evidence="2">
    <location>
        <begin position="371"/>
        <end position="395"/>
    </location>
</feature>
<keyword evidence="1" id="KW-0863">Zinc-finger</keyword>
<dbReference type="GO" id="GO:0008270">
    <property type="term" value="F:zinc ion binding"/>
    <property type="evidence" value="ECO:0007669"/>
    <property type="project" value="UniProtKB-KW"/>
</dbReference>
<comment type="caution">
    <text evidence="4">The sequence shown here is derived from an EMBL/GenBank/DDBJ whole genome shotgun (WGS) entry which is preliminary data.</text>
</comment>
<dbReference type="PROSITE" id="PS50157">
    <property type="entry name" value="ZINC_FINGER_C2H2_2"/>
    <property type="match status" value="1"/>
</dbReference>
<evidence type="ECO:0000256" key="2">
    <source>
        <dbReference type="SAM" id="MobiDB-lite"/>
    </source>
</evidence>
<feature type="domain" description="C2H2-type" evidence="3">
    <location>
        <begin position="285"/>
        <end position="315"/>
    </location>
</feature>
<keyword evidence="1" id="KW-0862">Zinc</keyword>
<name>A0A4S4KF33_9APHY</name>
<organism evidence="4 5">
    <name type="scientific">Hermanssonia centrifuga</name>
    <dbReference type="NCBI Taxonomy" id="98765"/>
    <lineage>
        <taxon>Eukaryota</taxon>
        <taxon>Fungi</taxon>
        <taxon>Dikarya</taxon>
        <taxon>Basidiomycota</taxon>
        <taxon>Agaricomycotina</taxon>
        <taxon>Agaricomycetes</taxon>
        <taxon>Polyporales</taxon>
        <taxon>Meruliaceae</taxon>
        <taxon>Hermanssonia</taxon>
    </lineage>
</organism>
<feature type="compositionally biased region" description="Acidic residues" evidence="2">
    <location>
        <begin position="149"/>
        <end position="163"/>
    </location>
</feature>
<sequence length="401" mass="44695">MSSFAPNLTGNSVPKAVSVTKIPDDVPLSRSEAESDYEEKFSLTMQIGPIAVRRRRGVLLREAKIDILCQARDLLDKELDALEVQPVEEDTIESPYVADSQEIDEEAHEDVKQEDIGWDVGFISQHEYRSEGTTSSEIDNVGPSPETRPDEDIDSGCDTDEDGGNSSTNGNARTVPSVSCDTISYQPTVSDASSTTYSTQSGAINPLRLRTTTSLAQTPPSESSIRASPCIRDFRKQQVFPAEPAGERKNSRIYKCLIKGCPWTFKHSGSRCGHMDTHFKDYMCYACTEPSCMEGFKRFNALNAHIAAKHPHAEPLVRAQYQPRISAWMTVEGIKYLDEPDKNDPLYPKLHTMFERAGLVGAYSENHEEEATPDAEWLDMELEDDMGPESEDEDDVVQRNV</sequence>
<dbReference type="AlphaFoldDB" id="A0A4S4KF33"/>
<feature type="compositionally biased region" description="Polar residues" evidence="2">
    <location>
        <begin position="164"/>
        <end position="178"/>
    </location>
</feature>
<dbReference type="EMBL" id="SGPJ01000211">
    <property type="protein sequence ID" value="THG96755.1"/>
    <property type="molecule type" value="Genomic_DNA"/>
</dbReference>
<evidence type="ECO:0000259" key="3">
    <source>
        <dbReference type="PROSITE" id="PS50157"/>
    </source>
</evidence>
<dbReference type="Proteomes" id="UP000309038">
    <property type="component" value="Unassembled WGS sequence"/>
</dbReference>
<evidence type="ECO:0000313" key="4">
    <source>
        <dbReference type="EMBL" id="THG96755.1"/>
    </source>
</evidence>